<sequence length="301" mass="33561">MSKPARRDGTPERNEHNRDVESYISNARPARHQHVADRKPPKKAGGQGNQKKRTKSDNEKTRLQKVLAAAGVASRRMSEKLIEAGRVEVNGSIVTEQGMRVDPENDVIRVDGVRVIADEEIVTFALNKPRGIHSTMHDEFGRPCLSDLVGERVEAGQRLFHVGRLDAQTEGLLLLTNDGELANRLMHPRYGIKKTYLATVLGEADRRLVRQLLDGIELDDGIVIADEVQIIDAWQGKSLIKVVIHEGRKHVVRRMLKEAGFPVQALVRTKVHTVQLGEQKPGTLRALNRSELTSLYNAVGL</sequence>
<dbReference type="OrthoDB" id="9807213at2"/>
<dbReference type="PANTHER" id="PTHR47683:SF2">
    <property type="entry name" value="RNA-BINDING S4 DOMAIN-CONTAINING PROTEIN"/>
    <property type="match status" value="1"/>
</dbReference>
<evidence type="ECO:0000256" key="5">
    <source>
        <dbReference type="RuleBase" id="RU003887"/>
    </source>
</evidence>
<feature type="region of interest" description="Disordered" evidence="6">
    <location>
        <begin position="1"/>
        <end position="62"/>
    </location>
</feature>
<reference evidence="10" key="1">
    <citation type="submission" date="2015-11" db="EMBL/GenBank/DDBJ databases">
        <authorList>
            <person name="Dugat-Bony E."/>
        </authorList>
    </citation>
    <scope>NUCLEOTIDE SEQUENCE [LARGE SCALE GENOMIC DNA]</scope>
    <source>
        <strain evidence="10">Mu292</strain>
    </source>
</reference>
<dbReference type="InterPro" id="IPR020094">
    <property type="entry name" value="TruA/RsuA/RluB/E/F_N"/>
</dbReference>
<dbReference type="InterPro" id="IPR002942">
    <property type="entry name" value="S4_RNA-bd"/>
</dbReference>
<reference evidence="8" key="2">
    <citation type="submission" date="2015-11" db="EMBL/GenBank/DDBJ databases">
        <authorList>
            <person name="Zhang Y."/>
            <person name="Guo Z."/>
        </authorList>
    </citation>
    <scope>NUCLEOTIDE SEQUENCE [LARGE SCALE GENOMIC DNA]</scope>
    <source>
        <strain evidence="8">Mu292</strain>
    </source>
</reference>
<dbReference type="SMART" id="SM00363">
    <property type="entry name" value="S4"/>
    <property type="match status" value="1"/>
</dbReference>
<keyword evidence="3 5" id="KW-0413">Isomerase</keyword>
<dbReference type="GeneID" id="82888483"/>
<name>A0A120N4Z5_9CORY</name>
<dbReference type="InterPro" id="IPR036986">
    <property type="entry name" value="S4_RNA-bd_sf"/>
</dbReference>
<dbReference type="CDD" id="cd02870">
    <property type="entry name" value="PseudoU_synth_RsuA_like"/>
    <property type="match status" value="1"/>
</dbReference>
<comment type="catalytic activity">
    <reaction evidence="1">
        <text>a uridine in RNA = a pseudouridine in RNA</text>
        <dbReference type="Rhea" id="RHEA:48348"/>
        <dbReference type="Rhea" id="RHEA-COMP:12068"/>
        <dbReference type="Rhea" id="RHEA-COMP:12069"/>
        <dbReference type="ChEBI" id="CHEBI:65314"/>
        <dbReference type="ChEBI" id="CHEBI:65315"/>
    </reaction>
</comment>
<protein>
    <recommendedName>
        <fullName evidence="5">Pseudouridine synthase</fullName>
        <ecNumber evidence="5">5.4.99.-</ecNumber>
    </recommendedName>
</protein>
<dbReference type="InterPro" id="IPR000748">
    <property type="entry name" value="PsdUridine_synth_RsuA/RluB/E/F"/>
</dbReference>
<dbReference type="Gene3D" id="3.10.290.10">
    <property type="entry name" value="RNA-binding S4 domain"/>
    <property type="match status" value="1"/>
</dbReference>
<accession>A0A120N4Z5</accession>
<dbReference type="InterPro" id="IPR020103">
    <property type="entry name" value="PsdUridine_synth_cat_dom_sf"/>
</dbReference>
<dbReference type="Gene3D" id="3.30.70.1560">
    <property type="entry name" value="Alpha-L RNA-binding motif"/>
    <property type="match status" value="1"/>
</dbReference>
<dbReference type="Pfam" id="PF01479">
    <property type="entry name" value="S4"/>
    <property type="match status" value="1"/>
</dbReference>
<dbReference type="Proteomes" id="UP000182498">
    <property type="component" value="Unassembled WGS sequence"/>
</dbReference>
<dbReference type="PANTHER" id="PTHR47683">
    <property type="entry name" value="PSEUDOURIDINE SYNTHASE FAMILY PROTEIN-RELATED"/>
    <property type="match status" value="1"/>
</dbReference>
<dbReference type="GO" id="GO:0003723">
    <property type="term" value="F:RNA binding"/>
    <property type="evidence" value="ECO:0007669"/>
    <property type="project" value="UniProtKB-KW"/>
</dbReference>
<dbReference type="Proteomes" id="UP000319986">
    <property type="component" value="Unassembled WGS sequence"/>
</dbReference>
<dbReference type="GO" id="GO:0000455">
    <property type="term" value="P:enzyme-directed rRNA pseudouridine synthesis"/>
    <property type="evidence" value="ECO:0007669"/>
    <property type="project" value="UniProtKB-ARBA"/>
</dbReference>
<dbReference type="AlphaFoldDB" id="A0A120N4Z5"/>
<dbReference type="InterPro" id="IPR042092">
    <property type="entry name" value="PsdUridine_s_RsuA/RluB/E/F_cat"/>
</dbReference>
<evidence type="ECO:0000256" key="6">
    <source>
        <dbReference type="SAM" id="MobiDB-lite"/>
    </source>
</evidence>
<dbReference type="Pfam" id="PF00849">
    <property type="entry name" value="PseudoU_synth_2"/>
    <property type="match status" value="1"/>
</dbReference>
<evidence type="ECO:0000313" key="11">
    <source>
        <dbReference type="Proteomes" id="UP000319986"/>
    </source>
</evidence>
<dbReference type="NCBIfam" id="TIGR00093">
    <property type="entry name" value="pseudouridine synthase"/>
    <property type="match status" value="1"/>
</dbReference>
<reference evidence="9 11" key="3">
    <citation type="submission" date="2019-06" db="EMBL/GenBank/DDBJ databases">
        <title>Whole genome shotgun sequence of Corynebacterium variabile NBRC 15286.</title>
        <authorList>
            <person name="Hosoyama A."/>
            <person name="Uohara A."/>
            <person name="Ohji S."/>
            <person name="Ichikawa N."/>
        </authorList>
    </citation>
    <scope>NUCLEOTIDE SEQUENCE [LARGE SCALE GENOMIC DNA]</scope>
    <source>
        <strain evidence="9 11">NBRC 15286</strain>
    </source>
</reference>
<dbReference type="OMA" id="EWINNGW"/>
<dbReference type="InterPro" id="IPR050343">
    <property type="entry name" value="RsuA_PseudoU_synthase"/>
</dbReference>
<feature type="compositionally biased region" description="Basic and acidic residues" evidence="6">
    <location>
        <begin position="1"/>
        <end position="21"/>
    </location>
</feature>
<keyword evidence="4" id="KW-0694">RNA-binding</keyword>
<dbReference type="PROSITE" id="PS50889">
    <property type="entry name" value="S4"/>
    <property type="match status" value="1"/>
</dbReference>
<evidence type="ECO:0000256" key="3">
    <source>
        <dbReference type="ARBA" id="ARBA00023235"/>
    </source>
</evidence>
<dbReference type="FunFam" id="3.10.290.10:FF:000003">
    <property type="entry name" value="Pseudouridine synthase"/>
    <property type="match status" value="1"/>
</dbReference>
<evidence type="ECO:0000256" key="4">
    <source>
        <dbReference type="PROSITE-ProRule" id="PRU00182"/>
    </source>
</evidence>
<dbReference type="PROSITE" id="PS01149">
    <property type="entry name" value="PSI_RSU"/>
    <property type="match status" value="1"/>
</dbReference>
<dbReference type="RefSeq" id="WP_014009822.1">
    <property type="nucleotide sequence ID" value="NZ_BJNT01000019.1"/>
</dbReference>
<evidence type="ECO:0000259" key="7">
    <source>
        <dbReference type="SMART" id="SM00363"/>
    </source>
</evidence>
<proteinExistence type="inferred from homology"/>
<dbReference type="EMBL" id="BJNT01000019">
    <property type="protein sequence ID" value="GEC87069.1"/>
    <property type="molecule type" value="Genomic_DNA"/>
</dbReference>
<organism evidence="8 10">
    <name type="scientific">Corynebacterium variabile</name>
    <dbReference type="NCBI Taxonomy" id="1727"/>
    <lineage>
        <taxon>Bacteria</taxon>
        <taxon>Bacillati</taxon>
        <taxon>Actinomycetota</taxon>
        <taxon>Actinomycetes</taxon>
        <taxon>Mycobacteriales</taxon>
        <taxon>Corynebacteriaceae</taxon>
        <taxon>Corynebacterium</taxon>
    </lineage>
</organism>
<dbReference type="InterPro" id="IPR006145">
    <property type="entry name" value="PsdUridine_synth_RsuA/RluA"/>
</dbReference>
<feature type="domain" description="RNA-binding S4" evidence="7">
    <location>
        <begin position="61"/>
        <end position="121"/>
    </location>
</feature>
<dbReference type="CDD" id="cd00165">
    <property type="entry name" value="S4"/>
    <property type="match status" value="1"/>
</dbReference>
<evidence type="ECO:0000256" key="1">
    <source>
        <dbReference type="ARBA" id="ARBA00000073"/>
    </source>
</evidence>
<dbReference type="Gene3D" id="3.30.70.580">
    <property type="entry name" value="Pseudouridine synthase I, catalytic domain, N-terminal subdomain"/>
    <property type="match status" value="1"/>
</dbReference>
<comment type="similarity">
    <text evidence="2 5">Belongs to the pseudouridine synthase RsuA family.</text>
</comment>
<dbReference type="SUPFAM" id="SSF55174">
    <property type="entry name" value="Alpha-L RNA-binding motif"/>
    <property type="match status" value="1"/>
</dbReference>
<evidence type="ECO:0000313" key="10">
    <source>
        <dbReference type="Proteomes" id="UP000182498"/>
    </source>
</evidence>
<dbReference type="EC" id="5.4.99.-" evidence="5"/>
<gene>
    <name evidence="9" type="ORF">CVA01_23830</name>
    <name evidence="8" type="ORF">CVAR292_02832</name>
</gene>
<evidence type="ECO:0000313" key="9">
    <source>
        <dbReference type="EMBL" id="GEC87069.1"/>
    </source>
</evidence>
<dbReference type="EMBL" id="FAUH01000026">
    <property type="protein sequence ID" value="CUU67469.1"/>
    <property type="molecule type" value="Genomic_DNA"/>
</dbReference>
<evidence type="ECO:0000313" key="8">
    <source>
        <dbReference type="EMBL" id="CUU67469.1"/>
    </source>
</evidence>
<keyword evidence="10" id="KW-1185">Reference proteome</keyword>
<dbReference type="GO" id="GO:0120159">
    <property type="term" value="F:rRNA pseudouridine synthase activity"/>
    <property type="evidence" value="ECO:0007669"/>
    <property type="project" value="UniProtKB-ARBA"/>
</dbReference>
<dbReference type="SUPFAM" id="SSF55120">
    <property type="entry name" value="Pseudouridine synthase"/>
    <property type="match status" value="1"/>
</dbReference>
<evidence type="ECO:0000256" key="2">
    <source>
        <dbReference type="ARBA" id="ARBA00008348"/>
    </source>
</evidence>
<dbReference type="InterPro" id="IPR018496">
    <property type="entry name" value="PsdUridine_synth_RsuA/RluB_CS"/>
</dbReference>